<evidence type="ECO:0000313" key="11">
    <source>
        <dbReference type="Proteomes" id="UP000233398"/>
    </source>
</evidence>
<dbReference type="Gene3D" id="3.10.129.10">
    <property type="entry name" value="Hotdog Thioesterase"/>
    <property type="match status" value="1"/>
</dbReference>
<evidence type="ECO:0000259" key="9">
    <source>
        <dbReference type="Pfam" id="PF20791"/>
    </source>
</evidence>
<reference evidence="10 11" key="1">
    <citation type="submission" date="2017-11" db="EMBL/GenBank/DDBJ databases">
        <title>Rhodohalobacter 15182 sp. nov., isolated from a salt lake.</title>
        <authorList>
            <person name="Han S."/>
        </authorList>
    </citation>
    <scope>NUCLEOTIDE SEQUENCE [LARGE SCALE GENOMIC DNA]</scope>
    <source>
        <strain evidence="10 11">15182</strain>
    </source>
</reference>
<comment type="caution">
    <text evidence="10">The sequence shown here is derived from an EMBL/GenBank/DDBJ whole genome shotgun (WGS) entry which is preliminary data.</text>
</comment>
<organism evidence="10 11">
    <name type="scientific">Rhodohalobacter barkolensis</name>
    <dbReference type="NCBI Taxonomy" id="2053187"/>
    <lineage>
        <taxon>Bacteria</taxon>
        <taxon>Pseudomonadati</taxon>
        <taxon>Balneolota</taxon>
        <taxon>Balneolia</taxon>
        <taxon>Balneolales</taxon>
        <taxon>Balneolaceae</taxon>
        <taxon>Rhodohalobacter</taxon>
    </lineage>
</organism>
<dbReference type="PANTHER" id="PTHR31727">
    <property type="entry name" value="OLEOYL-ACYL CARRIER PROTEIN THIOESTERASE 1, CHLOROPLASTIC"/>
    <property type="match status" value="1"/>
</dbReference>
<protein>
    <submittedName>
        <fullName evidence="10">Acyl-[acyl-carrier-protein] thioesterase</fullName>
    </submittedName>
</protein>
<proteinExistence type="inferred from homology"/>
<dbReference type="OrthoDB" id="9801517at2"/>
<dbReference type="Proteomes" id="UP000233398">
    <property type="component" value="Unassembled WGS sequence"/>
</dbReference>
<keyword evidence="3" id="KW-0378">Hydrolase</keyword>
<evidence type="ECO:0000256" key="6">
    <source>
        <dbReference type="ARBA" id="ARBA00023098"/>
    </source>
</evidence>
<dbReference type="GO" id="GO:0000036">
    <property type="term" value="F:acyl carrier activity"/>
    <property type="evidence" value="ECO:0007669"/>
    <property type="project" value="TreeGrafter"/>
</dbReference>
<dbReference type="InterPro" id="IPR049427">
    <property type="entry name" value="Acyl-ACP_TE_C"/>
</dbReference>
<gene>
    <name evidence="10" type="ORF">CWD77_02630</name>
</gene>
<dbReference type="InterPro" id="IPR002864">
    <property type="entry name" value="Acyl-ACP_thioesterase_NHD"/>
</dbReference>
<evidence type="ECO:0000256" key="2">
    <source>
        <dbReference type="ARBA" id="ARBA00022516"/>
    </source>
</evidence>
<keyword evidence="11" id="KW-1185">Reference proteome</keyword>
<evidence type="ECO:0000256" key="5">
    <source>
        <dbReference type="ARBA" id="ARBA00022946"/>
    </source>
</evidence>
<sequence>MMIDLTSGTSQIPMIKILKLSTSEKNKSCFTLFIMDKLYTVPFKIRSYEVDHNERSTLSSICNYFQEAAGIHAHHLNFDISQLHAKGLTWVLYKMHVIVDQRPKRWEDIDITTWPTAGDGLRAFRDYEMKSKNGEILARAVSQWMVLDLKTKRPVRTPAEISKMGLTNRSHAVEPNKKQLETVTENKSVLITKVNDNDLDMNNHVNNVRYIDWMTGYLPNSLVDGKQCQEMEIQYLSESVKGDEIYLSYEQKADTIQQTLFKNSDRKAIATSLSKWQ</sequence>
<dbReference type="CDD" id="cd00586">
    <property type="entry name" value="4HBT"/>
    <property type="match status" value="1"/>
</dbReference>
<keyword evidence="5" id="KW-0809">Transit peptide</keyword>
<evidence type="ECO:0000256" key="4">
    <source>
        <dbReference type="ARBA" id="ARBA00022832"/>
    </source>
</evidence>
<keyword evidence="7" id="KW-0275">Fatty acid biosynthesis</keyword>
<dbReference type="GO" id="GO:0016297">
    <property type="term" value="F:fatty acyl-[ACP] hydrolase activity"/>
    <property type="evidence" value="ECO:0007669"/>
    <property type="project" value="InterPro"/>
</dbReference>
<dbReference type="Pfam" id="PF20791">
    <property type="entry name" value="Acyl-ACP_TE_C"/>
    <property type="match status" value="1"/>
</dbReference>
<keyword evidence="6" id="KW-0443">Lipid metabolism</keyword>
<evidence type="ECO:0000256" key="1">
    <source>
        <dbReference type="ARBA" id="ARBA00006500"/>
    </source>
</evidence>
<dbReference type="AlphaFoldDB" id="A0A2N0VJL0"/>
<accession>A0A2N0VJL0</accession>
<comment type="similarity">
    <text evidence="1">Belongs to the acyl-ACP thioesterase family.</text>
</comment>
<name>A0A2N0VJL0_9BACT</name>
<evidence type="ECO:0000313" key="10">
    <source>
        <dbReference type="EMBL" id="PKD44383.1"/>
    </source>
</evidence>
<dbReference type="InterPro" id="IPR029069">
    <property type="entry name" value="HotDog_dom_sf"/>
</dbReference>
<keyword evidence="4" id="KW-0276">Fatty acid metabolism</keyword>
<dbReference type="InterPro" id="IPR045023">
    <property type="entry name" value="FATA/B"/>
</dbReference>
<feature type="domain" description="Acyl-ACP thioesterase-like C-terminal" evidence="9">
    <location>
        <begin position="188"/>
        <end position="260"/>
    </location>
</feature>
<feature type="domain" description="Acyl-ACP thioesterase N-terminal hotdog" evidence="8">
    <location>
        <begin position="37"/>
        <end position="162"/>
    </location>
</feature>
<evidence type="ECO:0000256" key="3">
    <source>
        <dbReference type="ARBA" id="ARBA00022801"/>
    </source>
</evidence>
<evidence type="ECO:0000259" key="8">
    <source>
        <dbReference type="Pfam" id="PF01643"/>
    </source>
</evidence>
<keyword evidence="2" id="KW-0444">Lipid biosynthesis</keyword>
<dbReference type="PANTHER" id="PTHR31727:SF6">
    <property type="entry name" value="OLEOYL-ACYL CARRIER PROTEIN THIOESTERASE 1, CHLOROPLASTIC"/>
    <property type="match status" value="1"/>
</dbReference>
<evidence type="ECO:0000256" key="7">
    <source>
        <dbReference type="ARBA" id="ARBA00023160"/>
    </source>
</evidence>
<dbReference type="Pfam" id="PF01643">
    <property type="entry name" value="Acyl-ACP_TE"/>
    <property type="match status" value="1"/>
</dbReference>
<dbReference type="EMBL" id="PISP01000001">
    <property type="protein sequence ID" value="PKD44383.1"/>
    <property type="molecule type" value="Genomic_DNA"/>
</dbReference>
<dbReference type="SUPFAM" id="SSF54637">
    <property type="entry name" value="Thioesterase/thiol ester dehydrase-isomerase"/>
    <property type="match status" value="2"/>
</dbReference>